<proteinExistence type="inferred from homology"/>
<accession>A0ABW1XP38</accession>
<evidence type="ECO:0000313" key="3">
    <source>
        <dbReference type="Proteomes" id="UP001596364"/>
    </source>
</evidence>
<organism evidence="2 3">
    <name type="scientific">Pseudobowmanella zhangzhouensis</name>
    <dbReference type="NCBI Taxonomy" id="1537679"/>
    <lineage>
        <taxon>Bacteria</taxon>
        <taxon>Pseudomonadati</taxon>
        <taxon>Pseudomonadota</taxon>
        <taxon>Gammaproteobacteria</taxon>
        <taxon>Alteromonadales</taxon>
        <taxon>Alteromonadaceae</taxon>
    </lineage>
</organism>
<evidence type="ECO:0000256" key="1">
    <source>
        <dbReference type="ARBA" id="ARBA00010169"/>
    </source>
</evidence>
<dbReference type="EMBL" id="JBHSUS010000001">
    <property type="protein sequence ID" value="MFC6441506.1"/>
    <property type="molecule type" value="Genomic_DNA"/>
</dbReference>
<name>A0ABW1XP38_9ALTE</name>
<dbReference type="PANTHER" id="PTHR23419:SF8">
    <property type="entry name" value="FI09726P"/>
    <property type="match status" value="1"/>
</dbReference>
<comment type="caution">
    <text evidence="2">The sequence shown here is derived from an EMBL/GenBank/DDBJ whole genome shotgun (WGS) entry which is preliminary data.</text>
</comment>
<dbReference type="PANTHER" id="PTHR23419">
    <property type="entry name" value="DIVALENT CATION TOLERANCE CUTA-RELATED"/>
    <property type="match status" value="1"/>
</dbReference>
<dbReference type="InterPro" id="IPR015867">
    <property type="entry name" value="N-reg_PII/ATP_PRibTrfase_C"/>
</dbReference>
<dbReference type="Pfam" id="PF03091">
    <property type="entry name" value="CutA1"/>
    <property type="match status" value="1"/>
</dbReference>
<sequence length="105" mass="11795">MSDYCIALCTCPDRDTAEQIARTVVSEKLAACVNILPGITSVYAWQGEICCDNEVQLIFKTRHRDADKLFNRVLMLHPYDVPEWLLLDVADGGADYLKWIASSLS</sequence>
<reference evidence="3" key="1">
    <citation type="journal article" date="2019" name="Int. J. Syst. Evol. Microbiol.">
        <title>The Global Catalogue of Microorganisms (GCM) 10K type strain sequencing project: providing services to taxonomists for standard genome sequencing and annotation.</title>
        <authorList>
            <consortium name="The Broad Institute Genomics Platform"/>
            <consortium name="The Broad Institute Genome Sequencing Center for Infectious Disease"/>
            <person name="Wu L."/>
            <person name="Ma J."/>
        </authorList>
    </citation>
    <scope>NUCLEOTIDE SEQUENCE [LARGE SCALE GENOMIC DNA]</scope>
    <source>
        <strain evidence="3">CGMCC 1.16031</strain>
    </source>
</reference>
<dbReference type="Proteomes" id="UP001596364">
    <property type="component" value="Unassembled WGS sequence"/>
</dbReference>
<dbReference type="InterPro" id="IPR004323">
    <property type="entry name" value="Ion_tolerance_CutA"/>
</dbReference>
<protein>
    <submittedName>
        <fullName evidence="2">Divalent-cation tolerance protein CutA</fullName>
    </submittedName>
</protein>
<gene>
    <name evidence="2" type="primary">cutA</name>
    <name evidence="2" type="ORF">ACFP85_15240</name>
</gene>
<comment type="similarity">
    <text evidence="1">Belongs to the CutA family.</text>
</comment>
<dbReference type="SUPFAM" id="SSF54913">
    <property type="entry name" value="GlnB-like"/>
    <property type="match status" value="1"/>
</dbReference>
<dbReference type="RefSeq" id="WP_131257735.1">
    <property type="nucleotide sequence ID" value="NZ_JBHSUS010000001.1"/>
</dbReference>
<evidence type="ECO:0000313" key="2">
    <source>
        <dbReference type="EMBL" id="MFC6441506.1"/>
    </source>
</evidence>
<dbReference type="InterPro" id="IPR011322">
    <property type="entry name" value="N-reg_PII-like_a/b"/>
</dbReference>
<keyword evidence="3" id="KW-1185">Reference proteome</keyword>
<dbReference type="Gene3D" id="3.30.70.120">
    <property type="match status" value="1"/>
</dbReference>